<feature type="domain" description="AbiEi antitoxin N-terminal" evidence="1">
    <location>
        <begin position="23"/>
        <end position="57"/>
    </location>
</feature>
<keyword evidence="3" id="KW-1185">Reference proteome</keyword>
<dbReference type="AlphaFoldDB" id="A0A7Z7LET0"/>
<evidence type="ECO:0000313" key="3">
    <source>
        <dbReference type="Proteomes" id="UP000250796"/>
    </source>
</evidence>
<protein>
    <recommendedName>
        <fullName evidence="1">AbiEi antitoxin N-terminal domain-containing protein</fullName>
    </recommendedName>
</protein>
<dbReference type="RefSeq" id="WP_169698544.1">
    <property type="nucleotide sequence ID" value="NZ_LS974202.1"/>
</dbReference>
<proteinExistence type="predicted"/>
<gene>
    <name evidence="2" type="ORF">MESINF_0709</name>
</gene>
<evidence type="ECO:0000313" key="2">
    <source>
        <dbReference type="EMBL" id="SSC12158.1"/>
    </source>
</evidence>
<dbReference type="InterPro" id="IPR025159">
    <property type="entry name" value="AbiEi_N"/>
</dbReference>
<evidence type="ECO:0000259" key="1">
    <source>
        <dbReference type="Pfam" id="PF13338"/>
    </source>
</evidence>
<dbReference type="EMBL" id="LS974202">
    <property type="protein sequence ID" value="SSC12158.1"/>
    <property type="molecule type" value="Genomic_DNA"/>
</dbReference>
<sequence length="208" mass="24113">MSKKTDIEKKIKSCFKYNSYFQRTSQFLKMGIHPREIKTALENGWIIRIKHGLYMLADAYNGLETDLVAITKASKYTVICLASALQFYNLTTYISPKITIGVPNNVSHLKFEYPPVKLYYFDKSTYKIGITRIKTDSGIIRIYDLERTICDAFRFRKELGEDIAVESLINYVKRKDSNISKLMEYASMLRIKTVITPYLIPIIKSAME</sequence>
<accession>A0A7Z7LET0</accession>
<dbReference type="Proteomes" id="UP000250796">
    <property type="component" value="Chromosome MESINF"/>
</dbReference>
<dbReference type="KEGG" id="minf:MESINF_0709"/>
<name>A0A7Z7LET0_9BACT</name>
<reference evidence="2 3" key="1">
    <citation type="submission" date="2017-01" db="EMBL/GenBank/DDBJ databases">
        <authorList>
            <person name="Erauso G."/>
        </authorList>
    </citation>
    <scope>NUCLEOTIDE SEQUENCE [LARGE SCALE GENOMIC DNA]</scope>
    <source>
        <strain evidence="2">MESINF1</strain>
    </source>
</reference>
<dbReference type="Pfam" id="PF13338">
    <property type="entry name" value="AbiEi_4"/>
    <property type="match status" value="1"/>
</dbReference>
<organism evidence="2 3">
    <name type="scientific">Mesotoga infera</name>
    <dbReference type="NCBI Taxonomy" id="1236046"/>
    <lineage>
        <taxon>Bacteria</taxon>
        <taxon>Thermotogati</taxon>
        <taxon>Thermotogota</taxon>
        <taxon>Thermotogae</taxon>
        <taxon>Kosmotogales</taxon>
        <taxon>Kosmotogaceae</taxon>
        <taxon>Mesotoga</taxon>
    </lineage>
</organism>